<feature type="transmembrane region" description="Helical" evidence="7">
    <location>
        <begin position="484"/>
        <end position="503"/>
    </location>
</feature>
<keyword evidence="4 7" id="KW-1133">Transmembrane helix</keyword>
<feature type="transmembrane region" description="Helical" evidence="7">
    <location>
        <begin position="314"/>
        <end position="336"/>
    </location>
</feature>
<dbReference type="SUPFAM" id="SSF103473">
    <property type="entry name" value="MFS general substrate transporter"/>
    <property type="match status" value="1"/>
</dbReference>
<feature type="transmembrane region" description="Helical" evidence="7">
    <location>
        <begin position="356"/>
        <end position="377"/>
    </location>
</feature>
<dbReference type="PANTHER" id="PTHR23501">
    <property type="entry name" value="MAJOR FACILITATOR SUPERFAMILY"/>
    <property type="match status" value="1"/>
</dbReference>
<dbReference type="Gene3D" id="1.20.1250.20">
    <property type="entry name" value="MFS general substrate transporter like domains"/>
    <property type="match status" value="2"/>
</dbReference>
<evidence type="ECO:0000256" key="5">
    <source>
        <dbReference type="ARBA" id="ARBA00023136"/>
    </source>
</evidence>
<organism evidence="9 10">
    <name type="scientific">Talaromyces rugulosus</name>
    <name type="common">Penicillium rugulosum</name>
    <dbReference type="NCBI Taxonomy" id="121627"/>
    <lineage>
        <taxon>Eukaryota</taxon>
        <taxon>Fungi</taxon>
        <taxon>Dikarya</taxon>
        <taxon>Ascomycota</taxon>
        <taxon>Pezizomycotina</taxon>
        <taxon>Eurotiomycetes</taxon>
        <taxon>Eurotiomycetidae</taxon>
        <taxon>Eurotiales</taxon>
        <taxon>Trichocomaceae</taxon>
        <taxon>Talaromyces</taxon>
        <taxon>Talaromyces sect. Islandici</taxon>
    </lineage>
</organism>
<name>A0A7H8QLC2_TALRU</name>
<keyword evidence="5 7" id="KW-0472">Membrane</keyword>
<feature type="transmembrane region" description="Helical" evidence="7">
    <location>
        <begin position="90"/>
        <end position="116"/>
    </location>
</feature>
<dbReference type="EMBL" id="CP055898">
    <property type="protein sequence ID" value="QKX54717.1"/>
    <property type="molecule type" value="Genomic_DNA"/>
</dbReference>
<dbReference type="CDD" id="cd17502">
    <property type="entry name" value="MFS_Azr1_MDR_like"/>
    <property type="match status" value="1"/>
</dbReference>
<comment type="similarity">
    <text evidence="2">Belongs to the major facilitator superfamily. TCR/Tet family.</text>
</comment>
<evidence type="ECO:0000256" key="2">
    <source>
        <dbReference type="ARBA" id="ARBA00007520"/>
    </source>
</evidence>
<dbReference type="RefSeq" id="XP_035340896.1">
    <property type="nucleotide sequence ID" value="XM_035485003.1"/>
</dbReference>
<feature type="transmembrane region" description="Helical" evidence="7">
    <location>
        <begin position="248"/>
        <end position="267"/>
    </location>
</feature>
<dbReference type="FunFam" id="1.20.1250.20:FF:000196">
    <property type="entry name" value="MFS toxin efflux pump (AflT)"/>
    <property type="match status" value="1"/>
</dbReference>
<evidence type="ECO:0000256" key="7">
    <source>
        <dbReference type="SAM" id="Phobius"/>
    </source>
</evidence>
<dbReference type="PANTHER" id="PTHR23501:SF193">
    <property type="entry name" value="MULTIDRUG TRANSPORTER, PUTATIVE (AFU_ORTHOLOGUE AFUA_8G00940)-RELATED"/>
    <property type="match status" value="1"/>
</dbReference>
<keyword evidence="10" id="KW-1185">Reference proteome</keyword>
<feature type="transmembrane region" description="Helical" evidence="7">
    <location>
        <begin position="128"/>
        <end position="145"/>
    </location>
</feature>
<evidence type="ECO:0000313" key="9">
    <source>
        <dbReference type="EMBL" id="QKX54717.1"/>
    </source>
</evidence>
<keyword evidence="3 7" id="KW-0812">Transmembrane</keyword>
<dbReference type="AlphaFoldDB" id="A0A7H8QLC2"/>
<feature type="transmembrane region" description="Helical" evidence="7">
    <location>
        <begin position="288"/>
        <end position="308"/>
    </location>
</feature>
<evidence type="ECO:0000256" key="4">
    <source>
        <dbReference type="ARBA" id="ARBA00022989"/>
    </source>
</evidence>
<feature type="transmembrane region" description="Helical" evidence="7">
    <location>
        <begin position="421"/>
        <end position="444"/>
    </location>
</feature>
<dbReference type="InterPro" id="IPR020846">
    <property type="entry name" value="MFS_dom"/>
</dbReference>
<evidence type="ECO:0000313" key="10">
    <source>
        <dbReference type="Proteomes" id="UP000509510"/>
    </source>
</evidence>
<sequence length="603" mass="65477">MTEHEKLDTVGPAPTISATSTLRSETAEEIEKSTAQANHNAESHSRSPSSVHSSHDEMNEHDPALDKEEATAIEATRTKSEPEYISGMKLYSLLAAQTLVFFLVMIDMSIVATATPNITSAFHSLTDVGWYGSAYQLACASLQPLAGKIYSNFRAKWTFLIFFGIFEFGSLLCGVATSSKMLIVARAVAGIGSSGLMNGGLTIISASIPLHKRPKYFGMLMGISQMGIVCGPLLGGAFTTYVSWRWCFYINLPVGAIAALLFVFVEVPETVKPRTMPVLQIIRTKLDLFGFAIFAPAAIQFFLALDYGGNQYPWGSSVVIGLFCGAGVMFILFLVWEYYEGDNAMMPFSMMRIRAVWSSCLVSLLFFGCVQASTYYIPIYFQTVRQASAMLSGVYTLPSIITQLFTGVISGILVGRLGYYLPWMIASSMVWAIASGLISTFSLHTSTGRWIGYQILMGFGRGLGMQITLIAIQNAIPPTMVPVSMALISFSQTFGGSVFLTIAETILSNSLTTNLAKYAPDVDTAAIVAAGASGVKKVVGNDPTKLDEVLTAYAKSISNIFYFVVGASSLMFCVSWLMGWKDIRKKEKKKVPVEDPEKSAVAE</sequence>
<evidence type="ECO:0000256" key="1">
    <source>
        <dbReference type="ARBA" id="ARBA00004141"/>
    </source>
</evidence>
<dbReference type="OrthoDB" id="10021397at2759"/>
<comment type="subcellular location">
    <subcellularLocation>
        <location evidence="1">Membrane</location>
        <topology evidence="1">Multi-pass membrane protein</topology>
    </subcellularLocation>
</comment>
<accession>A0A7H8QLC2</accession>
<evidence type="ECO:0000256" key="3">
    <source>
        <dbReference type="ARBA" id="ARBA00022692"/>
    </source>
</evidence>
<feature type="transmembrane region" description="Helical" evidence="7">
    <location>
        <begin position="450"/>
        <end position="472"/>
    </location>
</feature>
<dbReference type="InterPro" id="IPR036259">
    <property type="entry name" value="MFS_trans_sf"/>
</dbReference>
<evidence type="ECO:0000259" key="8">
    <source>
        <dbReference type="PROSITE" id="PS50850"/>
    </source>
</evidence>
<dbReference type="KEGG" id="trg:TRUGW13939_01806"/>
<protein>
    <recommendedName>
        <fullName evidence="8">Major facilitator superfamily (MFS) profile domain-containing protein</fullName>
    </recommendedName>
</protein>
<dbReference type="Pfam" id="PF07690">
    <property type="entry name" value="MFS_1"/>
    <property type="match status" value="1"/>
</dbReference>
<feature type="transmembrane region" description="Helical" evidence="7">
    <location>
        <begin position="157"/>
        <end position="177"/>
    </location>
</feature>
<dbReference type="GO" id="GO:0005886">
    <property type="term" value="C:plasma membrane"/>
    <property type="evidence" value="ECO:0007669"/>
    <property type="project" value="TreeGrafter"/>
</dbReference>
<gene>
    <name evidence="9" type="ORF">TRUGW13939_01806</name>
</gene>
<feature type="transmembrane region" description="Helical" evidence="7">
    <location>
        <begin position="560"/>
        <end position="580"/>
    </location>
</feature>
<dbReference type="InterPro" id="IPR011701">
    <property type="entry name" value="MFS"/>
</dbReference>
<reference evidence="10" key="1">
    <citation type="submission" date="2020-06" db="EMBL/GenBank/DDBJ databases">
        <title>A chromosome-scale genome assembly of Talaromyces rugulosus W13939.</title>
        <authorList>
            <person name="Wang B."/>
            <person name="Guo L."/>
            <person name="Ye K."/>
            <person name="Wang L."/>
        </authorList>
    </citation>
    <scope>NUCLEOTIDE SEQUENCE [LARGE SCALE GENOMIC DNA]</scope>
    <source>
        <strain evidence="10">W13939</strain>
    </source>
</reference>
<evidence type="ECO:0000256" key="6">
    <source>
        <dbReference type="SAM" id="MobiDB-lite"/>
    </source>
</evidence>
<feature type="region of interest" description="Disordered" evidence="6">
    <location>
        <begin position="1"/>
        <end position="65"/>
    </location>
</feature>
<feature type="transmembrane region" description="Helical" evidence="7">
    <location>
        <begin position="216"/>
        <end position="242"/>
    </location>
</feature>
<proteinExistence type="inferred from homology"/>
<dbReference type="Proteomes" id="UP000509510">
    <property type="component" value="Chromosome I"/>
</dbReference>
<feature type="transmembrane region" description="Helical" evidence="7">
    <location>
        <begin position="183"/>
        <end position="204"/>
    </location>
</feature>
<feature type="domain" description="Major facilitator superfamily (MFS) profile" evidence="8">
    <location>
        <begin position="93"/>
        <end position="584"/>
    </location>
</feature>
<dbReference type="PROSITE" id="PS50850">
    <property type="entry name" value="MFS"/>
    <property type="match status" value="1"/>
</dbReference>
<feature type="transmembrane region" description="Helical" evidence="7">
    <location>
        <begin position="389"/>
        <end position="414"/>
    </location>
</feature>
<dbReference type="GeneID" id="55989316"/>
<feature type="compositionally biased region" description="Basic and acidic residues" evidence="6">
    <location>
        <begin position="53"/>
        <end position="65"/>
    </location>
</feature>
<dbReference type="GO" id="GO:0022857">
    <property type="term" value="F:transmembrane transporter activity"/>
    <property type="evidence" value="ECO:0007669"/>
    <property type="project" value="InterPro"/>
</dbReference>